<dbReference type="GO" id="GO:0032259">
    <property type="term" value="P:methylation"/>
    <property type="evidence" value="ECO:0007669"/>
    <property type="project" value="UniProtKB-KW"/>
</dbReference>
<keyword evidence="2" id="KW-0808">Transferase</keyword>
<dbReference type="CDD" id="cd02440">
    <property type="entry name" value="AdoMet_MTases"/>
    <property type="match status" value="1"/>
</dbReference>
<dbReference type="AlphaFoldDB" id="A0A2V5K8N5"/>
<reference evidence="2 3" key="1">
    <citation type="submission" date="2018-05" db="EMBL/GenBank/DDBJ databases">
        <title>Paenibacillus flagellatus sp. nov., isolated from selenium mineral soil.</title>
        <authorList>
            <person name="Dai X."/>
        </authorList>
    </citation>
    <scope>NUCLEOTIDE SEQUENCE [LARGE SCALE GENOMIC DNA]</scope>
    <source>
        <strain evidence="2 3">DXL2</strain>
    </source>
</reference>
<dbReference type="PANTHER" id="PTHR37524">
    <property type="entry name" value="RIBOSOMAL RNA LARGE SUBUNIT METHYLTRANSFERASE M"/>
    <property type="match status" value="1"/>
</dbReference>
<dbReference type="EMBL" id="QJVJ01000003">
    <property type="protein sequence ID" value="PYI55885.1"/>
    <property type="molecule type" value="Genomic_DNA"/>
</dbReference>
<proteinExistence type="predicted"/>
<dbReference type="GO" id="GO:0008168">
    <property type="term" value="F:methyltransferase activity"/>
    <property type="evidence" value="ECO:0007669"/>
    <property type="project" value="UniProtKB-KW"/>
</dbReference>
<dbReference type="Gene3D" id="3.40.50.150">
    <property type="entry name" value="Vaccinia Virus protein VP39"/>
    <property type="match status" value="1"/>
</dbReference>
<evidence type="ECO:0000313" key="2">
    <source>
        <dbReference type="EMBL" id="PYI55885.1"/>
    </source>
</evidence>
<protein>
    <submittedName>
        <fullName evidence="2">SAM-dependent methyltransferase</fullName>
    </submittedName>
</protein>
<keyword evidence="2" id="KW-0489">Methyltransferase</keyword>
<dbReference type="InterPro" id="IPR002877">
    <property type="entry name" value="RNA_MeTrfase_FtsJ_dom"/>
</dbReference>
<dbReference type="SUPFAM" id="SSF53335">
    <property type="entry name" value="S-adenosyl-L-methionine-dependent methyltransferases"/>
    <property type="match status" value="1"/>
</dbReference>
<feature type="domain" description="Ribosomal RNA methyltransferase FtsJ" evidence="1">
    <location>
        <begin position="202"/>
        <end position="331"/>
    </location>
</feature>
<dbReference type="PANTHER" id="PTHR37524:SF2">
    <property type="entry name" value="RIBOSOMAL RNA METHYLTRANSFERASE FTSJ DOMAIN-CONTAINING PROTEIN"/>
    <property type="match status" value="1"/>
</dbReference>
<evidence type="ECO:0000259" key="1">
    <source>
        <dbReference type="Pfam" id="PF01728"/>
    </source>
</evidence>
<evidence type="ECO:0000313" key="3">
    <source>
        <dbReference type="Proteomes" id="UP000247476"/>
    </source>
</evidence>
<comment type="caution">
    <text evidence="2">The sequence shown here is derived from an EMBL/GenBank/DDBJ whole genome shotgun (WGS) entry which is preliminary data.</text>
</comment>
<organism evidence="2 3">
    <name type="scientific">Paenibacillus flagellatus</name>
    <dbReference type="NCBI Taxonomy" id="2211139"/>
    <lineage>
        <taxon>Bacteria</taxon>
        <taxon>Bacillati</taxon>
        <taxon>Bacillota</taxon>
        <taxon>Bacilli</taxon>
        <taxon>Bacillales</taxon>
        <taxon>Paenibacillaceae</taxon>
        <taxon>Paenibacillus</taxon>
    </lineage>
</organism>
<accession>A0A2V5K8N5</accession>
<dbReference type="OrthoDB" id="154490at2"/>
<keyword evidence="3" id="KW-1185">Reference proteome</keyword>
<name>A0A2V5K8N5_9BACL</name>
<gene>
    <name evidence="2" type="ORF">DLM86_09235</name>
</gene>
<dbReference type="Proteomes" id="UP000247476">
    <property type="component" value="Unassembled WGS sequence"/>
</dbReference>
<dbReference type="RefSeq" id="WP_110839685.1">
    <property type="nucleotide sequence ID" value="NZ_QJVJ01000003.1"/>
</dbReference>
<dbReference type="InterPro" id="IPR029063">
    <property type="entry name" value="SAM-dependent_MTases_sf"/>
</dbReference>
<dbReference type="Pfam" id="PF01728">
    <property type="entry name" value="FtsJ"/>
    <property type="match status" value="1"/>
</dbReference>
<sequence>MSDRIDSAAGSRFVVTSNHGFSAYAQDELRALLPGTKFDELVPAEVYVMRSPQSRNGTIRAVAAKEPIFVRHLHPVDADVPTSGTAEDMARLAAAVEAAYREVAVVPAHGAETETASASTVAVQIRKAESFDGDYTPAELRDAVASSLRETFGVETVVKDSDWIVSVFLAAETAYIGVSTAADNLSDWAGGAIRFRKEEGQVSRAKFKLLEAEYAFGLDLSAFARSLDIGAAPGGWTSLLLERGSEVTAVDPADLHPDLLGHPNLTYLKRNAGDVAFKPDSYDLLVCDMSWSPRQMVKLIVPLLAALRPGGTAIVTLKLMHGKPFQTVKDSVRAMQPAMELRKAKQLFHNRDELTVYLQKKFENAETL</sequence>